<comment type="caution">
    <text evidence="3">The sequence shown here is derived from an EMBL/GenBank/DDBJ whole genome shotgun (WGS) entry which is preliminary data.</text>
</comment>
<dbReference type="InterPro" id="IPR002035">
    <property type="entry name" value="VWF_A"/>
</dbReference>
<dbReference type="InterPro" id="IPR036465">
    <property type="entry name" value="vWFA_dom_sf"/>
</dbReference>
<name>A0A286U661_9AGAM</name>
<accession>A0A286U661</accession>
<gene>
    <name evidence="3" type="ORF">PNOK_0957200</name>
</gene>
<dbReference type="InParanoid" id="A0A286U661"/>
<evidence type="ECO:0000313" key="3">
    <source>
        <dbReference type="EMBL" id="PAV15019.1"/>
    </source>
</evidence>
<evidence type="ECO:0000259" key="2">
    <source>
        <dbReference type="PROSITE" id="PS50234"/>
    </source>
</evidence>
<protein>
    <recommendedName>
        <fullName evidence="2">VWFA domain-containing protein</fullName>
    </recommendedName>
</protein>
<feature type="compositionally biased region" description="Acidic residues" evidence="1">
    <location>
        <begin position="281"/>
        <end position="307"/>
    </location>
</feature>
<sequence length="344" mass="37603">MNFQKFKLPALSTKLSLKEIDIVFAQDLHKNGDNSSNESSHFIEKICQVVFGLSRGTLRIAHIAYKDREPSSKQPNISVIPLTTNRDAILRKVKALPDELDGGASNVGDIGVLSALKASLDLEWRADAHKIIVLISNKESRKLSSDGLEVLRAFTQRGISLFVYKMGVQDLFATTEDKALASKIPVDLPHDLKSVMFPGQLLDDAKGSASGLMSRLEQTVKSPISLDVGGAASLVDAKKEPKPETSKADRAAEIEKMKTEMNVSSYDIISDLSSAILNGEEGNEGGDSGSEEEWTPPDEDEDEEDSDVSFIPGMGYSEQKVSIDLTRRIVLRALMAYTNNSEME</sequence>
<dbReference type="Proteomes" id="UP000217199">
    <property type="component" value="Unassembled WGS sequence"/>
</dbReference>
<dbReference type="PROSITE" id="PS50234">
    <property type="entry name" value="VWFA"/>
    <property type="match status" value="1"/>
</dbReference>
<dbReference type="AlphaFoldDB" id="A0A286U661"/>
<feature type="region of interest" description="Disordered" evidence="1">
    <location>
        <begin position="277"/>
        <end position="314"/>
    </location>
</feature>
<evidence type="ECO:0000256" key="1">
    <source>
        <dbReference type="SAM" id="MobiDB-lite"/>
    </source>
</evidence>
<dbReference type="EMBL" id="NBII01000011">
    <property type="protein sequence ID" value="PAV15019.1"/>
    <property type="molecule type" value="Genomic_DNA"/>
</dbReference>
<dbReference type="Gene3D" id="3.40.50.410">
    <property type="entry name" value="von Willebrand factor, type A domain"/>
    <property type="match status" value="1"/>
</dbReference>
<reference evidence="3 4" key="1">
    <citation type="journal article" date="2017" name="Mol. Ecol.">
        <title>Comparative and population genomic landscape of Phellinus noxius: A hypervariable fungus causing root rot in trees.</title>
        <authorList>
            <person name="Chung C.L."/>
            <person name="Lee T.J."/>
            <person name="Akiba M."/>
            <person name="Lee H.H."/>
            <person name="Kuo T.H."/>
            <person name="Liu D."/>
            <person name="Ke H.M."/>
            <person name="Yokoi T."/>
            <person name="Roa M.B."/>
            <person name="Lu M.J."/>
            <person name="Chang Y.Y."/>
            <person name="Ann P.J."/>
            <person name="Tsai J.N."/>
            <person name="Chen C.Y."/>
            <person name="Tzean S.S."/>
            <person name="Ota Y."/>
            <person name="Hattori T."/>
            <person name="Sahashi N."/>
            <person name="Liou R.F."/>
            <person name="Kikuchi T."/>
            <person name="Tsai I.J."/>
        </authorList>
    </citation>
    <scope>NUCLEOTIDE SEQUENCE [LARGE SCALE GENOMIC DNA]</scope>
    <source>
        <strain evidence="3 4">FFPRI411160</strain>
    </source>
</reference>
<evidence type="ECO:0000313" key="4">
    <source>
        <dbReference type="Proteomes" id="UP000217199"/>
    </source>
</evidence>
<keyword evidence="4" id="KW-1185">Reference proteome</keyword>
<feature type="domain" description="VWFA" evidence="2">
    <location>
        <begin position="21"/>
        <end position="216"/>
    </location>
</feature>
<organism evidence="3 4">
    <name type="scientific">Pyrrhoderma noxium</name>
    <dbReference type="NCBI Taxonomy" id="2282107"/>
    <lineage>
        <taxon>Eukaryota</taxon>
        <taxon>Fungi</taxon>
        <taxon>Dikarya</taxon>
        <taxon>Basidiomycota</taxon>
        <taxon>Agaricomycotina</taxon>
        <taxon>Agaricomycetes</taxon>
        <taxon>Hymenochaetales</taxon>
        <taxon>Hymenochaetaceae</taxon>
        <taxon>Pyrrhoderma</taxon>
    </lineage>
</organism>
<dbReference type="SUPFAM" id="SSF53300">
    <property type="entry name" value="vWA-like"/>
    <property type="match status" value="1"/>
</dbReference>
<proteinExistence type="predicted"/>